<organism evidence="4 5">
    <name type="scientific">Mycolicibacterium parafortuitum</name>
    <name type="common">Mycobacterium parafortuitum</name>
    <dbReference type="NCBI Taxonomy" id="39692"/>
    <lineage>
        <taxon>Bacteria</taxon>
        <taxon>Bacillati</taxon>
        <taxon>Actinomycetota</taxon>
        <taxon>Actinomycetes</taxon>
        <taxon>Mycobacteriales</taxon>
        <taxon>Mycobacteriaceae</taxon>
        <taxon>Mycolicibacterium</taxon>
    </lineage>
</organism>
<evidence type="ECO:0000256" key="2">
    <source>
        <dbReference type="SAM" id="SignalP"/>
    </source>
</evidence>
<name>A0A375YJ40_MYCPF</name>
<evidence type="ECO:0000259" key="3">
    <source>
        <dbReference type="Pfam" id="PF12680"/>
    </source>
</evidence>
<dbReference type="InterPro" id="IPR038646">
    <property type="entry name" value="Atu4866-like_sf"/>
</dbReference>
<dbReference type="InterPro" id="IPR037401">
    <property type="entry name" value="SnoaL-like"/>
</dbReference>
<evidence type="ECO:0000313" key="5">
    <source>
        <dbReference type="Proteomes" id="UP000252008"/>
    </source>
</evidence>
<dbReference type="InterPro" id="IPR032710">
    <property type="entry name" value="NTF2-like_dom_sf"/>
</dbReference>
<accession>A0A375YJ40</accession>
<dbReference type="AlphaFoldDB" id="A0A375YJ40"/>
<dbReference type="Pfam" id="PF12680">
    <property type="entry name" value="SnoaL_2"/>
    <property type="match status" value="1"/>
</dbReference>
<feature type="compositionally biased region" description="Polar residues" evidence="1">
    <location>
        <begin position="218"/>
        <end position="237"/>
    </location>
</feature>
<dbReference type="Gene3D" id="2.40.128.290">
    <property type="entry name" value="Uncharacterised protein Atu4866, PF11512"/>
    <property type="match status" value="1"/>
</dbReference>
<dbReference type="Proteomes" id="UP000252008">
    <property type="component" value="Unassembled WGS sequence"/>
</dbReference>
<evidence type="ECO:0000313" key="4">
    <source>
        <dbReference type="EMBL" id="SRX81138.1"/>
    </source>
</evidence>
<dbReference type="PANTHER" id="PTHR41252">
    <property type="entry name" value="BLR2505 PROTEIN"/>
    <property type="match status" value="1"/>
</dbReference>
<protein>
    <recommendedName>
        <fullName evidence="3">SnoaL-like domain-containing protein</fullName>
    </recommendedName>
</protein>
<gene>
    <name evidence="4" type="ORF">MPP7335_02885</name>
</gene>
<feature type="region of interest" description="Disordered" evidence="1">
    <location>
        <begin position="217"/>
        <end position="237"/>
    </location>
</feature>
<dbReference type="Pfam" id="PF11512">
    <property type="entry name" value="Atu4866"/>
    <property type="match status" value="1"/>
</dbReference>
<keyword evidence="5" id="KW-1185">Reference proteome</keyword>
<feature type="chain" id="PRO_5039589076" description="SnoaL-like domain-containing protein" evidence="2">
    <location>
        <begin position="31"/>
        <end position="270"/>
    </location>
</feature>
<keyword evidence="2" id="KW-0732">Signal</keyword>
<sequence>MTPKSLRRTATAIVSALAAAAMVGCGAVGTADGSPGSEQERRNTELVRDAFTRGVSGQDSFYAILAEDVRWTVARAEQPRTYTGRAEFLRDGAGPIVSRLDGPIHAEVHELVADGDTVVARWRGVATARDGMPYVNEYVWAMTLRDERVARVDAYLDFVALDELLHRVTPAHPYVGMWVTTDGHIRQELRPDGRYDEARGERAGAYTGRYEVRGTRIDTGTTVGSPPTGRSSPTTNCTTAEWSFTASPEETAATRQTQHLVERGDVAHQL</sequence>
<dbReference type="InterPro" id="IPR020955">
    <property type="entry name" value="Uncharacterised_Atu4866"/>
</dbReference>
<dbReference type="SUPFAM" id="SSF54427">
    <property type="entry name" value="NTF2-like"/>
    <property type="match status" value="1"/>
</dbReference>
<reference evidence="4 5" key="1">
    <citation type="submission" date="2018-05" db="EMBL/GenBank/DDBJ databases">
        <authorList>
            <consortium name="IHU Genomes"/>
        </authorList>
    </citation>
    <scope>NUCLEOTIDE SEQUENCE [LARGE SCALE GENOMIC DNA]</scope>
    <source>
        <strain evidence="4 5">P7335</strain>
    </source>
</reference>
<dbReference type="EMBL" id="UEGS01000001">
    <property type="protein sequence ID" value="SRX81138.1"/>
    <property type="molecule type" value="Genomic_DNA"/>
</dbReference>
<dbReference type="PANTHER" id="PTHR41252:SF1">
    <property type="entry name" value="BLR2505 PROTEIN"/>
    <property type="match status" value="1"/>
</dbReference>
<dbReference type="PROSITE" id="PS51257">
    <property type="entry name" value="PROKAR_LIPOPROTEIN"/>
    <property type="match status" value="1"/>
</dbReference>
<evidence type="ECO:0000256" key="1">
    <source>
        <dbReference type="SAM" id="MobiDB-lite"/>
    </source>
</evidence>
<feature type="domain" description="SnoaL-like" evidence="3">
    <location>
        <begin position="59"/>
        <end position="152"/>
    </location>
</feature>
<dbReference type="Gene3D" id="3.10.450.50">
    <property type="match status" value="1"/>
</dbReference>
<proteinExistence type="predicted"/>
<feature type="signal peptide" evidence="2">
    <location>
        <begin position="1"/>
        <end position="30"/>
    </location>
</feature>